<dbReference type="SUPFAM" id="SSF49785">
    <property type="entry name" value="Galactose-binding domain-like"/>
    <property type="match status" value="1"/>
</dbReference>
<evidence type="ECO:0000259" key="1">
    <source>
        <dbReference type="PROSITE" id="PS51175"/>
    </source>
</evidence>
<gene>
    <name evidence="2" type="ORF">TRIP_D440403</name>
</gene>
<dbReference type="InterPro" id="IPR005084">
    <property type="entry name" value="CBM6"/>
</dbReference>
<dbReference type="PROSITE" id="PS51175">
    <property type="entry name" value="CBM6"/>
    <property type="match status" value="1"/>
</dbReference>
<dbReference type="GO" id="GO:0030246">
    <property type="term" value="F:carbohydrate binding"/>
    <property type="evidence" value="ECO:0007669"/>
    <property type="project" value="InterPro"/>
</dbReference>
<accession>A0A653AL26</accession>
<feature type="domain" description="CBM6" evidence="1">
    <location>
        <begin position="300"/>
        <end position="430"/>
    </location>
</feature>
<dbReference type="AlphaFoldDB" id="A0A653AL26"/>
<dbReference type="Gene3D" id="2.60.120.260">
    <property type="entry name" value="Galactose-binding domain-like"/>
    <property type="match status" value="1"/>
</dbReference>
<reference evidence="2" key="1">
    <citation type="submission" date="2018-07" db="EMBL/GenBank/DDBJ databases">
        <authorList>
            <consortium name="Genoscope - CEA"/>
            <person name="William W."/>
        </authorList>
    </citation>
    <scope>NUCLEOTIDE SEQUENCE</scope>
    <source>
        <strain evidence="2">IK1</strain>
    </source>
</reference>
<evidence type="ECO:0000313" key="2">
    <source>
        <dbReference type="EMBL" id="VBB48385.1"/>
    </source>
</evidence>
<dbReference type="PANTHER" id="PTHR34154">
    <property type="entry name" value="ALKALI-SENSITIVE LINKAGE PROTEIN 1"/>
    <property type="match status" value="1"/>
</dbReference>
<protein>
    <submittedName>
        <fullName evidence="2">Glycoside hydrolase family 16 domain protein</fullName>
    </submittedName>
</protein>
<sequence>MNTIGKIKLIPLLLLIIFIYSCKSENDITLEEQTQSRSIKRGVSYGFQLPDIDTELLSPGVSWFYNWAPDVSSSLDAAASNEKLDFYPMAWNGNFDANKIRAYKQLHPECMYILAFNEPNLTDQANMTPQQAASAWVSLKALADELQMKLISPAMNYGTLSGYGDPIVWLDEFFKLVPLSDVDGIAIHCYMSSPGAMASYVRRFKKYGKPIWMTEFCAWEKNVTSVKVQMNYMSDAVNFLECNKDVARYAWFIPRSSGALESYPYMQLLTKTQPYDLSDLGKVYINMSTLDKNIYYAENQVIQAEHYTSLNMEEAVNNGGFENSIHLRPTTDADGVLDVCDFYINLWLEYQIEVTKTQQYNLALRYASQFDTKCEISIDGNVIQTVDIPNTDSESNWQTSYTKLNINKGKHTLKLKITDGGIALNWLKISKN</sequence>
<dbReference type="PANTHER" id="PTHR34154:SF3">
    <property type="entry name" value="ALKALI-SENSITIVE LINKAGE PROTEIN 1"/>
    <property type="match status" value="1"/>
</dbReference>
<dbReference type="GO" id="GO:0071966">
    <property type="term" value="P:fungal-type cell wall polysaccharide metabolic process"/>
    <property type="evidence" value="ECO:0007669"/>
    <property type="project" value="TreeGrafter"/>
</dbReference>
<proteinExistence type="predicted"/>
<dbReference type="InterPro" id="IPR053183">
    <property type="entry name" value="ASL1"/>
</dbReference>
<dbReference type="Pfam" id="PF03422">
    <property type="entry name" value="CBM_6"/>
    <property type="match status" value="1"/>
</dbReference>
<dbReference type="InterPro" id="IPR008979">
    <property type="entry name" value="Galactose-bd-like_sf"/>
</dbReference>
<dbReference type="InterPro" id="IPR024655">
    <property type="entry name" value="Asl1_glyco_hydro_catalytic"/>
</dbReference>
<dbReference type="SUPFAM" id="SSF51445">
    <property type="entry name" value="(Trans)glycosidases"/>
    <property type="match status" value="1"/>
</dbReference>
<dbReference type="GO" id="GO:0016787">
    <property type="term" value="F:hydrolase activity"/>
    <property type="evidence" value="ECO:0007669"/>
    <property type="project" value="UniProtKB-KW"/>
</dbReference>
<dbReference type="InterPro" id="IPR017853">
    <property type="entry name" value="GH"/>
</dbReference>
<dbReference type="Gene3D" id="3.20.20.80">
    <property type="entry name" value="Glycosidases"/>
    <property type="match status" value="1"/>
</dbReference>
<dbReference type="PROSITE" id="PS51257">
    <property type="entry name" value="PROKAR_LIPOPROTEIN"/>
    <property type="match status" value="1"/>
</dbReference>
<dbReference type="CDD" id="cd04080">
    <property type="entry name" value="CBM6_cellulase-like"/>
    <property type="match status" value="1"/>
</dbReference>
<keyword evidence="2" id="KW-0378">Hydrolase</keyword>
<organism evidence="2">
    <name type="scientific">uncultured Paludibacter sp</name>
    <dbReference type="NCBI Taxonomy" id="497635"/>
    <lineage>
        <taxon>Bacteria</taxon>
        <taxon>Pseudomonadati</taxon>
        <taxon>Bacteroidota</taxon>
        <taxon>Bacteroidia</taxon>
        <taxon>Bacteroidales</taxon>
        <taxon>Paludibacteraceae</taxon>
        <taxon>Paludibacter</taxon>
        <taxon>environmental samples</taxon>
    </lineage>
</organism>
<dbReference type="EMBL" id="UPXZ01000039">
    <property type="protein sequence ID" value="VBB48385.1"/>
    <property type="molecule type" value="Genomic_DNA"/>
</dbReference>
<name>A0A653AL26_9BACT</name>
<dbReference type="Pfam" id="PF11790">
    <property type="entry name" value="Glyco_hydro_cc"/>
    <property type="match status" value="1"/>
</dbReference>